<dbReference type="OrthoDB" id="9786294at2"/>
<dbReference type="InterPro" id="IPR036869">
    <property type="entry name" value="J_dom_sf"/>
</dbReference>
<gene>
    <name evidence="4" type="ORF">SAMN05216548_10275</name>
</gene>
<dbReference type="STRING" id="1855383.SAMN05216548_10275"/>
<dbReference type="SMART" id="SM00271">
    <property type="entry name" value="DnaJ"/>
    <property type="match status" value="1"/>
</dbReference>
<feature type="compositionally biased region" description="Basic and acidic residues" evidence="2">
    <location>
        <begin position="129"/>
        <end position="140"/>
    </location>
</feature>
<dbReference type="Pfam" id="PF00226">
    <property type="entry name" value="DnaJ"/>
    <property type="match status" value="1"/>
</dbReference>
<name>A0A1H9C941_9HYPH</name>
<dbReference type="PANTHER" id="PTHR44145:SF3">
    <property type="entry name" value="DNAJ HOMOLOG SUBFAMILY A MEMBER 3, MITOCHONDRIAL"/>
    <property type="match status" value="1"/>
</dbReference>
<accession>A0A1H9C941</accession>
<dbReference type="PRINTS" id="PR00625">
    <property type="entry name" value="JDOMAIN"/>
</dbReference>
<keyword evidence="5" id="KW-1185">Reference proteome</keyword>
<dbReference type="Gene3D" id="1.10.287.110">
    <property type="entry name" value="DnaJ domain"/>
    <property type="match status" value="1"/>
</dbReference>
<dbReference type="EMBL" id="FOFG01000002">
    <property type="protein sequence ID" value="SEP97198.1"/>
    <property type="molecule type" value="Genomic_DNA"/>
</dbReference>
<reference evidence="4 5" key="1">
    <citation type="submission" date="2016-10" db="EMBL/GenBank/DDBJ databases">
        <authorList>
            <person name="de Groot N.N."/>
        </authorList>
    </citation>
    <scope>NUCLEOTIDE SEQUENCE [LARGE SCALE GENOMIC DNA]</scope>
    <source>
        <strain evidence="4 5">A52C2</strain>
    </source>
</reference>
<dbReference type="SUPFAM" id="SSF46565">
    <property type="entry name" value="Chaperone J-domain"/>
    <property type="match status" value="1"/>
</dbReference>
<dbReference type="PANTHER" id="PTHR44145">
    <property type="entry name" value="DNAJ HOMOLOG SUBFAMILY A MEMBER 3, MITOCHONDRIAL"/>
    <property type="match status" value="1"/>
</dbReference>
<feature type="domain" description="J" evidence="3">
    <location>
        <begin position="147"/>
        <end position="204"/>
    </location>
</feature>
<dbReference type="InterPro" id="IPR001623">
    <property type="entry name" value="DnaJ_domain"/>
</dbReference>
<evidence type="ECO:0000259" key="3">
    <source>
        <dbReference type="PROSITE" id="PS50076"/>
    </source>
</evidence>
<organism evidence="4 5">
    <name type="scientific">Faunimonas pinastri</name>
    <dbReference type="NCBI Taxonomy" id="1855383"/>
    <lineage>
        <taxon>Bacteria</taxon>
        <taxon>Pseudomonadati</taxon>
        <taxon>Pseudomonadota</taxon>
        <taxon>Alphaproteobacteria</taxon>
        <taxon>Hyphomicrobiales</taxon>
        <taxon>Afifellaceae</taxon>
        <taxon>Faunimonas</taxon>
    </lineage>
</organism>
<dbReference type="RefSeq" id="WP_092495262.1">
    <property type="nucleotide sequence ID" value="NZ_FOFG01000002.1"/>
</dbReference>
<protein>
    <submittedName>
        <fullName evidence="4">DnaJ domain-containing protein</fullName>
    </submittedName>
</protein>
<keyword evidence="1" id="KW-0143">Chaperone</keyword>
<dbReference type="AlphaFoldDB" id="A0A1H9C941"/>
<feature type="region of interest" description="Disordered" evidence="2">
    <location>
        <begin position="97"/>
        <end position="140"/>
    </location>
</feature>
<sequence>MKLESAYFDKIRMRTTEAAEPKAHAHSCDAPGCAQGGEFRAPKGRNSEGEYYWFCLDHVRAYNKSYNFFSGMKDEAIEAYQKDATFGHRPTWKMGVNAKAADQPPPTGRTKTQWPGRKNPFHTFSAEQGPRRAAPEPRRRAHNMERKSLAVLGLGDRATAQEVKTRYKLLVKQNHPDANGGDRSYEDRFREIIQAYNYLKSVGYV</sequence>
<dbReference type="Proteomes" id="UP000199647">
    <property type="component" value="Unassembled WGS sequence"/>
</dbReference>
<evidence type="ECO:0000256" key="2">
    <source>
        <dbReference type="SAM" id="MobiDB-lite"/>
    </source>
</evidence>
<evidence type="ECO:0000313" key="5">
    <source>
        <dbReference type="Proteomes" id="UP000199647"/>
    </source>
</evidence>
<evidence type="ECO:0000256" key="1">
    <source>
        <dbReference type="ARBA" id="ARBA00023186"/>
    </source>
</evidence>
<dbReference type="CDD" id="cd06257">
    <property type="entry name" value="DnaJ"/>
    <property type="match status" value="1"/>
</dbReference>
<evidence type="ECO:0000313" key="4">
    <source>
        <dbReference type="EMBL" id="SEP97198.1"/>
    </source>
</evidence>
<dbReference type="InterPro" id="IPR051938">
    <property type="entry name" value="Apopto_cytoskel_mod"/>
</dbReference>
<dbReference type="PROSITE" id="PS50076">
    <property type="entry name" value="DNAJ_2"/>
    <property type="match status" value="1"/>
</dbReference>
<proteinExistence type="predicted"/>